<dbReference type="InterPro" id="IPR036291">
    <property type="entry name" value="NAD(P)-bd_dom_sf"/>
</dbReference>
<evidence type="ECO:0000313" key="2">
    <source>
        <dbReference type="EMBL" id="KAF7487827.1"/>
    </source>
</evidence>
<dbReference type="InterPro" id="IPR057326">
    <property type="entry name" value="KR_dom"/>
</dbReference>
<dbReference type="EnsemblMetazoa" id="SSS_8323s_mrna">
    <property type="protein sequence ID" value="KAF7487827.1"/>
    <property type="gene ID" value="SSS_8323"/>
</dbReference>
<organism evidence="2">
    <name type="scientific">Sarcoptes scabiei</name>
    <name type="common">Itch mite</name>
    <name type="synonym">Acarus scabiei</name>
    <dbReference type="NCBI Taxonomy" id="52283"/>
    <lineage>
        <taxon>Eukaryota</taxon>
        <taxon>Metazoa</taxon>
        <taxon>Ecdysozoa</taxon>
        <taxon>Arthropoda</taxon>
        <taxon>Chelicerata</taxon>
        <taxon>Arachnida</taxon>
        <taxon>Acari</taxon>
        <taxon>Acariformes</taxon>
        <taxon>Sarcoptiformes</taxon>
        <taxon>Astigmata</taxon>
        <taxon>Psoroptidia</taxon>
        <taxon>Sarcoptoidea</taxon>
        <taxon>Sarcoptidae</taxon>
        <taxon>Sarcoptinae</taxon>
        <taxon>Sarcoptes</taxon>
    </lineage>
</organism>
<proteinExistence type="predicted"/>
<dbReference type="Proteomes" id="UP000070412">
    <property type="component" value="Unassembled WGS sequence"/>
</dbReference>
<dbReference type="SMART" id="SM00822">
    <property type="entry name" value="PKS_KR"/>
    <property type="match status" value="1"/>
</dbReference>
<protein>
    <submittedName>
        <fullName evidence="2">Tropinone reductase-like 3</fullName>
    </submittedName>
</protein>
<reference evidence="3" key="3">
    <citation type="submission" date="2022-06" db="UniProtKB">
        <authorList>
            <consortium name="EnsemblMetazoa"/>
        </authorList>
    </citation>
    <scope>IDENTIFICATION</scope>
</reference>
<dbReference type="InterPro" id="IPR002347">
    <property type="entry name" value="SDR_fam"/>
</dbReference>
<name>A0A834V854_SARSC</name>
<dbReference type="PANTHER" id="PTHR43975">
    <property type="entry name" value="ZGC:101858"/>
    <property type="match status" value="1"/>
</dbReference>
<gene>
    <name evidence="2" type="ORF">SSS_8323</name>
</gene>
<dbReference type="AlphaFoldDB" id="A0A834V854"/>
<reference evidence="4" key="1">
    <citation type="journal article" date="2020" name="PLoS Negl. Trop. Dis.">
        <title>High-quality nuclear genome for Sarcoptes scabiei-A critical resource for a neglected parasite.</title>
        <authorList>
            <person name="Korhonen P.K."/>
            <person name="Gasser R.B."/>
            <person name="Ma G."/>
            <person name="Wang T."/>
            <person name="Stroehlein A.J."/>
            <person name="Young N.D."/>
            <person name="Ang C.S."/>
            <person name="Fernando D.D."/>
            <person name="Lu H.C."/>
            <person name="Taylor S."/>
            <person name="Reynolds S.L."/>
            <person name="Mofiz E."/>
            <person name="Najaraj S.H."/>
            <person name="Gowda H."/>
            <person name="Madugundu A."/>
            <person name="Renuse S."/>
            <person name="Holt D."/>
            <person name="Pandey A."/>
            <person name="Papenfuss A.T."/>
            <person name="Fischer K."/>
        </authorList>
    </citation>
    <scope>NUCLEOTIDE SEQUENCE [LARGE SCALE GENOMIC DNA]</scope>
</reference>
<evidence type="ECO:0000259" key="1">
    <source>
        <dbReference type="SMART" id="SM00822"/>
    </source>
</evidence>
<dbReference type="Pfam" id="PF13561">
    <property type="entry name" value="adh_short_C2"/>
    <property type="match status" value="2"/>
</dbReference>
<sequence length="562" mass="61388">MNFDFNDKVALITGSSSGIGAAIAVQFAQCGAKITITGRDARALSTIAEAIEKASPRKHQPLQIVGDLVADEQLPARLINETIQKHGRLDILVNNAGATSPNDSLFNQNILQNFDKVYQLNVRSVLQLTTLAVPHLEKTKGNIINISSIAGIRAWSVVYSSSKAALDMITKASAQELGPKGIRVNAISPGPVATQFLRSYGLNMETMKDYIEERMKESTLLKILPQSSDIANLATFLASDYARNMTGSIVVSDSGIYRSYRSESFNRTIDYRLKMKYDFSGKVALVTGSSSGIGAAIALQFAQYGAKVCITGRDSNALEKVAGEIEKATGGKHRPLKIIGDLVEDRQLPVRLINETVNEFGRLDFLVNNAGGSTAHGKLTDENLMDSYDKVFDLNVRSVLHLCQVAKPHLEKTKGNIINISSIAAIVPVRIEYFSNRLNSLMFSAKYSLIYSPSKAALDMMTKCLAIEYGDIGVRVNSINPGPVRTGFLRSMGMQMDNYDELYDRYSSNTLLNFVPYGDEIANLASFLASDDAKNLTGSIVVSDTGCMLMKPKIEMRQSDNK</sequence>
<dbReference type="EMBL" id="WVUK01000066">
    <property type="protein sequence ID" value="KAF7487827.1"/>
    <property type="molecule type" value="Genomic_DNA"/>
</dbReference>
<dbReference type="PRINTS" id="PR00081">
    <property type="entry name" value="GDHRDH"/>
</dbReference>
<feature type="domain" description="Ketoreductase" evidence="1">
    <location>
        <begin position="8"/>
        <end position="190"/>
    </location>
</feature>
<accession>A0A834V854</accession>
<keyword evidence="4" id="KW-1185">Reference proteome</keyword>
<dbReference type="FunFam" id="3.40.50.720:FF:000084">
    <property type="entry name" value="Short-chain dehydrogenase reductase"/>
    <property type="match status" value="2"/>
</dbReference>
<dbReference type="SUPFAM" id="SSF51735">
    <property type="entry name" value="NAD(P)-binding Rossmann-fold domains"/>
    <property type="match status" value="2"/>
</dbReference>
<evidence type="ECO:0000313" key="4">
    <source>
        <dbReference type="Proteomes" id="UP000070412"/>
    </source>
</evidence>
<dbReference type="Gene3D" id="3.40.50.720">
    <property type="entry name" value="NAD(P)-binding Rossmann-like Domain"/>
    <property type="match status" value="2"/>
</dbReference>
<evidence type="ECO:0000313" key="3">
    <source>
        <dbReference type="EnsemblMetazoa" id="KAF7487827.1"/>
    </source>
</evidence>
<dbReference type="PANTHER" id="PTHR43975:SF2">
    <property type="entry name" value="EG:BACR7A4.14 PROTEIN-RELATED"/>
    <property type="match status" value="1"/>
</dbReference>
<reference evidence="2" key="2">
    <citation type="submission" date="2020-01" db="EMBL/GenBank/DDBJ databases">
        <authorList>
            <person name="Korhonen P.K.K."/>
            <person name="Guangxu M.G."/>
            <person name="Wang T.W."/>
            <person name="Stroehlein A.J.S."/>
            <person name="Young N.D."/>
            <person name="Ang C.-S.A."/>
            <person name="Fernando D.W.F."/>
            <person name="Lu H.L."/>
            <person name="Taylor S.T."/>
            <person name="Ehtesham M.E.M."/>
            <person name="Najaraj S.H.N."/>
            <person name="Harsha G.H.G."/>
            <person name="Madugundu A.M."/>
            <person name="Renuse S.R."/>
            <person name="Holt D.H."/>
            <person name="Pandey A.P."/>
            <person name="Papenfuss A.P."/>
            <person name="Gasser R.B.G."/>
            <person name="Fischer K.F."/>
        </authorList>
    </citation>
    <scope>NUCLEOTIDE SEQUENCE</scope>
    <source>
        <strain evidence="2">SSS_KF_BRIS2020</strain>
    </source>
</reference>
<dbReference type="PRINTS" id="PR00080">
    <property type="entry name" value="SDRFAMILY"/>
</dbReference>
<dbReference type="OrthoDB" id="5956217at2759"/>